<dbReference type="Proteomes" id="UP000002173">
    <property type="component" value="Unassembled WGS sequence"/>
</dbReference>
<proteinExistence type="predicted"/>
<evidence type="ECO:0000313" key="1">
    <source>
        <dbReference type="EMBL" id="EDO06442.1"/>
    </source>
</evidence>
<dbReference type="AlphaFoldDB" id="A7AU31"/>
<reference evidence="1 2" key="1">
    <citation type="journal article" date="2007" name="PLoS Pathog.">
        <title>Genome sequence of Babesia bovis and comparative analysis of apicomplexan hemoprotozoa.</title>
        <authorList>
            <person name="Brayton K.A."/>
            <person name="Lau A.O.T."/>
            <person name="Herndon D.R."/>
            <person name="Hannick L."/>
            <person name="Kappmeyer L.S."/>
            <person name="Berens S.J."/>
            <person name="Bidwell S.L."/>
            <person name="Brown W.C."/>
            <person name="Crabtree J."/>
            <person name="Fadrosh D."/>
            <person name="Feldblum T."/>
            <person name="Forberger H.A."/>
            <person name="Haas B.J."/>
            <person name="Howell J.M."/>
            <person name="Khouri H."/>
            <person name="Koo H."/>
            <person name="Mann D.J."/>
            <person name="Norimine J."/>
            <person name="Paulsen I.T."/>
            <person name="Radune D."/>
            <person name="Ren Q."/>
            <person name="Smith R.K. Jr."/>
            <person name="Suarez C.E."/>
            <person name="White O."/>
            <person name="Wortman J.R."/>
            <person name="Knowles D.P. Jr."/>
            <person name="McElwain T.F."/>
            <person name="Nene V.M."/>
        </authorList>
    </citation>
    <scope>NUCLEOTIDE SEQUENCE [LARGE SCALE GENOMIC DNA]</scope>
    <source>
        <strain evidence="1">T2Bo</strain>
    </source>
</reference>
<dbReference type="VEuPathDB" id="PiroplasmaDB:BBOV_II004870"/>
<dbReference type="GeneID" id="5478239"/>
<dbReference type="KEGG" id="bbo:BBOV_II004870"/>
<dbReference type="eggNOG" id="ENOG502QXBJ">
    <property type="taxonomic scope" value="Eukaryota"/>
</dbReference>
<organism evidence="1 2">
    <name type="scientific">Babesia bovis</name>
    <dbReference type="NCBI Taxonomy" id="5865"/>
    <lineage>
        <taxon>Eukaryota</taxon>
        <taxon>Sar</taxon>
        <taxon>Alveolata</taxon>
        <taxon>Apicomplexa</taxon>
        <taxon>Aconoidasida</taxon>
        <taxon>Piroplasmida</taxon>
        <taxon>Babesiidae</taxon>
        <taxon>Babesia</taxon>
    </lineage>
</organism>
<reference evidence="2" key="3">
    <citation type="journal article" date="2021" name="Int. J. Parasitol.">
        <title>Comparative analysis of gene expression between Babesia bovis blood stages and kinetes allowed by improved genome annotation.</title>
        <authorList>
            <person name="Ueti M.W."/>
            <person name="Johnson W.C."/>
            <person name="Kappmeyer L.S."/>
            <person name="Herndon D.R."/>
            <person name="Mousel M.R."/>
            <person name="Reif K.E."/>
            <person name="Taus N.S."/>
            <person name="Ifeonu O.O."/>
            <person name="Silva J.C."/>
            <person name="Suarez C.E."/>
            <person name="Brayton K.A."/>
        </authorList>
    </citation>
    <scope>NUCLEOTIDE SEQUENCE [LARGE SCALE GENOMIC DNA]</scope>
</reference>
<dbReference type="InterPro" id="IPR011989">
    <property type="entry name" value="ARM-like"/>
</dbReference>
<keyword evidence="2" id="KW-1185">Reference proteome</keyword>
<comment type="caution">
    <text evidence="1">The sequence shown here is derived from an EMBL/GenBank/DDBJ whole genome shotgun (WGS) entry which is preliminary data.</text>
</comment>
<protein>
    <submittedName>
        <fullName evidence="1">Uncharacterized protein</fullName>
    </submittedName>
</protein>
<evidence type="ECO:0000313" key="2">
    <source>
        <dbReference type="Proteomes" id="UP000002173"/>
    </source>
</evidence>
<accession>A7AU31</accession>
<dbReference type="Gene3D" id="1.25.10.10">
    <property type="entry name" value="Leucine-rich Repeat Variant"/>
    <property type="match status" value="1"/>
</dbReference>
<dbReference type="InParanoid" id="A7AU31"/>
<dbReference type="EMBL" id="AAXT01000003">
    <property type="protein sequence ID" value="EDO06442.1"/>
    <property type="molecule type" value="Genomic_DNA"/>
</dbReference>
<dbReference type="RefSeq" id="XP_001610010.1">
    <property type="nucleotide sequence ID" value="XM_001609960.1"/>
</dbReference>
<dbReference type="SUPFAM" id="SSF48371">
    <property type="entry name" value="ARM repeat"/>
    <property type="match status" value="1"/>
</dbReference>
<name>A7AU31_BABBO</name>
<gene>
    <name evidence="1" type="ORF">BBOV_II004870</name>
</gene>
<sequence length="897" mass="101242">MDTTKTSKRMLANAFFEIRKWRVVEPTQQSIIQNEVKLWKREIPVRSVISDSDSKSEISQLTNSCASVSAVSSSSRSVSSCEEGEITEDKTTKIPKQPVVDIKNDPELRKYITAIKAHIGNLKRLSQIISTTDAIPDLCAKGLDVILACHRNVTLLTNSSASFLFTDIKIDKTPIMECFSELYAKLTSMQAFILRLDHLTSLQLLSLWGPYCIDMLFMMLPFLVSQFNDEKDQDALAWSFQTVVHTTILKCCSFIDDYEDEVKLMAIQTLSSIMQILLPINLVLQTESKEKPTSDSKLQVLYSLLMHEIYGITTTEDIKETFKPEVSPAKDVDSLPPFIPGYVLSHTLGKCNDDVETSMVKNTRPQEIVRNVACRIGTVAAYSGCTKRVFPTGYVHASHYTLEDVTKVMIENKWTPRVVHNGDPKPEDGDSRLWNKSKYWLLAMLEDGNVAIRNKALQIIRHLIVTVKFTEKDRQHLLALVTDCITDAATFDSAMGVIVAVSHIHPLKDGAVKRLCSLTLKGCDISTRVAMIDFLGKCHYTTKGINMLMSILQTLSDYWVDDGNNQNASWSRSSITCAESEAIFCTREWPMILKTLVKLSESNNAKPSNTTNNVPISTCNIYGSKWILAIWKYLQRDETSQIVPLYRTECALRFPKIVPFYSLPTEIDLMVDALKTLTLFVTFDKGGANQDIFCGEKMFMYMHKYRSRQTLSTISKCISSTQVPVSLDQKRLNKKCPCVDCSMDKLIMSSKRKEAMAIEDEYACKFQKKGDISNEDSSIPPEIRLRMSINPRSKVAHNLRPLKSIHSAIDDIHCIKFPSHLGVMVPCPKKRTSEEFTGGSILHVMNKRPTLYPTPLKIVAKPITHPNNARCNDAEPIMFQNQSTVNTVWIHCKRVAK</sequence>
<reference evidence="2" key="2">
    <citation type="journal article" date="2020" name="Data Brief">
        <title>Transcriptome dataset of Babesia bovis life stages within vertebrate and invertebrate hosts.</title>
        <authorList>
            <person name="Ueti M.W."/>
            <person name="Johnson W.C."/>
            <person name="Kappmeyer L.S."/>
            <person name="Herndon D.R."/>
            <person name="Mousel M.R."/>
            <person name="Reif K.E."/>
            <person name="Taus N.S."/>
            <person name="Ifeonu O.O."/>
            <person name="Silva J.C."/>
            <person name="Suarez C.E."/>
            <person name="Brayton K.A."/>
        </authorList>
    </citation>
    <scope>NUCLEOTIDE SEQUENCE [LARGE SCALE GENOMIC DNA]</scope>
</reference>
<dbReference type="InterPro" id="IPR016024">
    <property type="entry name" value="ARM-type_fold"/>
</dbReference>